<name>A0A2X2J102_SPHMU</name>
<sequence length="69" mass="7991">MKIGDQMLYLAQLKGLSKREALARIQDWCQRLDITSWLDKKIEDLSKRYAAESTICRHGHPPTTIDYLG</sequence>
<dbReference type="AlphaFoldDB" id="A0A2X2J102"/>
<dbReference type="Proteomes" id="UP000251241">
    <property type="component" value="Unassembled WGS sequence"/>
</dbReference>
<dbReference type="RefSeq" id="WP_256603183.1">
    <property type="nucleotide sequence ID" value="NZ_UAUU01000008.1"/>
</dbReference>
<gene>
    <name evidence="1" type="ORF">NCTC11343_01887</name>
</gene>
<proteinExistence type="predicted"/>
<dbReference type="EMBL" id="UAUU01000008">
    <property type="protein sequence ID" value="SPZ85326.1"/>
    <property type="molecule type" value="Genomic_DNA"/>
</dbReference>
<accession>A0A2X2J102</accession>
<protein>
    <submittedName>
        <fullName evidence="1">ABC-type uncharacterized transport system, ATPase component</fullName>
    </submittedName>
</protein>
<evidence type="ECO:0000313" key="2">
    <source>
        <dbReference type="Proteomes" id="UP000251241"/>
    </source>
</evidence>
<reference evidence="1 2" key="1">
    <citation type="submission" date="2018-06" db="EMBL/GenBank/DDBJ databases">
        <authorList>
            <consortium name="Pathogen Informatics"/>
            <person name="Doyle S."/>
        </authorList>
    </citation>
    <scope>NUCLEOTIDE SEQUENCE [LARGE SCALE GENOMIC DNA]</scope>
    <source>
        <strain evidence="1 2">NCTC11343</strain>
    </source>
</reference>
<organism evidence="1 2">
    <name type="scientific">Sphingobacterium multivorum</name>
    <dbReference type="NCBI Taxonomy" id="28454"/>
    <lineage>
        <taxon>Bacteria</taxon>
        <taxon>Pseudomonadati</taxon>
        <taxon>Bacteroidota</taxon>
        <taxon>Sphingobacteriia</taxon>
        <taxon>Sphingobacteriales</taxon>
        <taxon>Sphingobacteriaceae</taxon>
        <taxon>Sphingobacterium</taxon>
    </lineage>
</organism>
<evidence type="ECO:0000313" key="1">
    <source>
        <dbReference type="EMBL" id="SPZ85326.1"/>
    </source>
</evidence>